<dbReference type="EMBL" id="KP795538">
    <property type="protein sequence ID" value="AKN37458.1"/>
    <property type="molecule type" value="Genomic_DNA"/>
</dbReference>
<protein>
    <submittedName>
        <fullName evidence="2">Chromosome (Plasmid) partitioning protein ParB</fullName>
    </submittedName>
</protein>
<sequence>MLRPQDKRTGFNQGNQLGKRVKAEPPKKHSRLLAEKQPLQKEWWLNQMNLKLKLQFTL</sequence>
<proteinExistence type="predicted"/>
<evidence type="ECO:0000256" key="1">
    <source>
        <dbReference type="SAM" id="MobiDB-lite"/>
    </source>
</evidence>
<name>A0A0H3ZMG3_VIBSP</name>
<reference evidence="2" key="1">
    <citation type="journal article" date="2015" name="MBio">
        <title>Eco-Evolutionary Dynamics of Episomes among Ecologically Cohesive Bacterial Populations.</title>
        <authorList>
            <person name="Xue H."/>
            <person name="Cordero O.X."/>
            <person name="Camas F.M."/>
            <person name="Trimble W."/>
            <person name="Meyer F."/>
            <person name="Guglielmini J."/>
            <person name="Rocha E.P."/>
            <person name="Polz M.F."/>
        </authorList>
    </citation>
    <scope>NUCLEOTIDE SEQUENCE</scope>
    <source>
        <strain evidence="2">5S_214</strain>
    </source>
</reference>
<feature type="region of interest" description="Disordered" evidence="1">
    <location>
        <begin position="1"/>
        <end position="31"/>
    </location>
</feature>
<evidence type="ECO:0000313" key="2">
    <source>
        <dbReference type="EMBL" id="AKN37458.1"/>
    </source>
</evidence>
<accession>A0A0H3ZMG3</accession>
<organism evidence="2">
    <name type="scientific">Vibrio splendidus</name>
    <dbReference type="NCBI Taxonomy" id="29497"/>
    <lineage>
        <taxon>Bacteria</taxon>
        <taxon>Pseudomonadati</taxon>
        <taxon>Pseudomonadota</taxon>
        <taxon>Gammaproteobacteria</taxon>
        <taxon>Vibrionales</taxon>
        <taxon>Vibrionaceae</taxon>
        <taxon>Vibrio</taxon>
    </lineage>
</organism>
<dbReference type="AlphaFoldDB" id="A0A0H3ZMG3"/>